<dbReference type="PIRSF" id="PIRSF006170">
    <property type="entry name" value="YfgM"/>
    <property type="match status" value="1"/>
</dbReference>
<dbReference type="InterPro" id="IPR018704">
    <property type="entry name" value="SecYEG/CpoB_TPR"/>
</dbReference>
<proteinExistence type="inferred from homology"/>
<feature type="transmembrane region" description="Helical" evidence="9">
    <location>
        <begin position="25"/>
        <end position="44"/>
    </location>
</feature>
<dbReference type="Proteomes" id="UP000680514">
    <property type="component" value="Chromosome"/>
</dbReference>
<comment type="subcellular location">
    <subcellularLocation>
        <location evidence="1">Cell membrane</location>
        <topology evidence="1">Single-pass type II membrane protein</topology>
    </subcellularLocation>
</comment>
<dbReference type="InterPro" id="IPR011990">
    <property type="entry name" value="TPR-like_helical_dom_sf"/>
</dbReference>
<protein>
    <recommendedName>
        <fullName evidence="8">Ancillary SecYEG translocon subunit</fullName>
    </recommendedName>
</protein>
<evidence type="ECO:0000256" key="3">
    <source>
        <dbReference type="ARBA" id="ARBA00022692"/>
    </source>
</evidence>
<comment type="similarity">
    <text evidence="7">Belongs to the YfgM family.</text>
</comment>
<keyword evidence="5 9" id="KW-0472">Membrane</keyword>
<evidence type="ECO:0000256" key="2">
    <source>
        <dbReference type="ARBA" id="ARBA00022475"/>
    </source>
</evidence>
<dbReference type="PANTHER" id="PTHR38035">
    <property type="entry name" value="UPF0070 PROTEIN YFGM"/>
    <property type="match status" value="1"/>
</dbReference>
<evidence type="ECO:0000259" key="10">
    <source>
        <dbReference type="Pfam" id="PF09976"/>
    </source>
</evidence>
<dbReference type="InterPro" id="IPR026039">
    <property type="entry name" value="YfgM"/>
</dbReference>
<dbReference type="PANTHER" id="PTHR38035:SF1">
    <property type="entry name" value="ANCILLARY SECYEG TRANSLOCON SUBUNIT"/>
    <property type="match status" value="1"/>
</dbReference>
<evidence type="ECO:0000256" key="5">
    <source>
        <dbReference type="ARBA" id="ARBA00023136"/>
    </source>
</evidence>
<keyword evidence="4 9" id="KW-1133">Transmembrane helix</keyword>
<feature type="domain" description="Ancillary SecYEG translocon subunit/Cell division coordinator CpoB TPR" evidence="10">
    <location>
        <begin position="18"/>
        <end position="202"/>
    </location>
</feature>
<dbReference type="Gene3D" id="1.25.40.10">
    <property type="entry name" value="Tetratricopeptide repeat domain"/>
    <property type="match status" value="1"/>
</dbReference>
<keyword evidence="12" id="KW-1185">Reference proteome</keyword>
<evidence type="ECO:0000256" key="9">
    <source>
        <dbReference type="SAM" id="Phobius"/>
    </source>
</evidence>
<evidence type="ECO:0000313" key="11">
    <source>
        <dbReference type="EMBL" id="BCT96944.1"/>
    </source>
</evidence>
<evidence type="ECO:0000256" key="4">
    <source>
        <dbReference type="ARBA" id="ARBA00022989"/>
    </source>
</evidence>
<evidence type="ECO:0000256" key="8">
    <source>
        <dbReference type="ARBA" id="ARBA00024235"/>
    </source>
</evidence>
<organism evidence="11 12">
    <name type="scientific">Lysobacter helvus</name>
    <dbReference type="NCBI Taxonomy" id="2675059"/>
    <lineage>
        <taxon>Bacteria</taxon>
        <taxon>Pseudomonadati</taxon>
        <taxon>Pseudomonadota</taxon>
        <taxon>Gammaproteobacteria</taxon>
        <taxon>Lysobacterales</taxon>
        <taxon>Lysobacteraceae</taxon>
        <taxon>Lysobacter</taxon>
    </lineage>
</organism>
<evidence type="ECO:0000256" key="7">
    <source>
        <dbReference type="ARBA" id="ARBA00024197"/>
    </source>
</evidence>
<gene>
    <name evidence="11" type="ORF">LYSHEL_28150</name>
</gene>
<evidence type="ECO:0000313" key="12">
    <source>
        <dbReference type="Proteomes" id="UP000680514"/>
    </source>
</evidence>
<dbReference type="Pfam" id="PF09976">
    <property type="entry name" value="TPR_21"/>
    <property type="match status" value="1"/>
</dbReference>
<dbReference type="EMBL" id="AP024546">
    <property type="protein sequence ID" value="BCT96944.1"/>
    <property type="molecule type" value="Genomic_DNA"/>
</dbReference>
<evidence type="ECO:0000256" key="6">
    <source>
        <dbReference type="ARBA" id="ARBA00023186"/>
    </source>
</evidence>
<keyword evidence="6" id="KW-0143">Chaperone</keyword>
<reference evidence="11 12" key="1">
    <citation type="submission" date="2021-03" db="EMBL/GenBank/DDBJ databases">
        <title>Complete Genome Sequences of Two Lysobacter Strains Isolated from Sea Water (Lysobacter caseinilyticus) and Soil (Lysobacter helvus) in South Korea.</title>
        <authorList>
            <person name="Watanabe Y."/>
            <person name="Arakawa K."/>
        </authorList>
    </citation>
    <scope>NUCLEOTIDE SEQUENCE [LARGE SCALE GENOMIC DNA]</scope>
    <source>
        <strain evidence="11 12">D10</strain>
    </source>
</reference>
<dbReference type="SUPFAM" id="SSF48452">
    <property type="entry name" value="TPR-like"/>
    <property type="match status" value="1"/>
</dbReference>
<sequence>MAIDDLLDEHEQSERVRGWLRNNGGGLVMGIALGLAAIGGWQWWQQKQVGERLAAAQQYDTLVHEVQAGDVKKAQGTAATLVKSGNDYAALAAMQLAKKQVEAGDTTQAIATLRAVQSKDPAIAAVLQSRLARLLIDDGKPQDALALLGDKPTGAAALEARGDALYALKRTDDARAAYTQALAKLDVAMPQRRVVELKLIQVGGNPTRPENRS</sequence>
<dbReference type="RefSeq" id="WP_213434705.1">
    <property type="nucleotide sequence ID" value="NZ_AP024546.1"/>
</dbReference>
<accession>A0ABM7QGW8</accession>
<evidence type="ECO:0000256" key="1">
    <source>
        <dbReference type="ARBA" id="ARBA00004401"/>
    </source>
</evidence>
<keyword evidence="3 9" id="KW-0812">Transmembrane</keyword>
<keyword evidence="2" id="KW-1003">Cell membrane</keyword>
<name>A0ABM7QGW8_9GAMM</name>